<feature type="compositionally biased region" description="Low complexity" evidence="1">
    <location>
        <begin position="8"/>
        <end position="20"/>
    </location>
</feature>
<sequence length="211" mass="24966">KSNDNNNKKNNNGSYISNNKKQTENQAKLMKDLNNNKLINESINDNNKNSNTNNNNYQLGHFITDISQQNKIEKRFENAYLLLKRQIFLKELQKKPFNPVNCKALINKLFPMDESDISETINLKYYPSPRLDYISVIYSMEEYLQKQKLSNKKVGRKKKSQKSKEEKEKEKDNVNEIIKNETPISKFENRSSWKQTKLALEFYLESIRKCL</sequence>
<comment type="caution">
    <text evidence="2">The sequence shown here is derived from an EMBL/GenBank/DDBJ whole genome shotgun (WGS) entry which is preliminary data.</text>
</comment>
<reference evidence="2 3" key="2">
    <citation type="submission" date="2016-08" db="EMBL/GenBank/DDBJ databases">
        <title>Pervasive Adenine N6-methylation of Active Genes in Fungi.</title>
        <authorList>
            <consortium name="DOE Joint Genome Institute"/>
            <person name="Mondo S.J."/>
            <person name="Dannebaum R.O."/>
            <person name="Kuo R.C."/>
            <person name="Labutti K."/>
            <person name="Haridas S."/>
            <person name="Kuo A."/>
            <person name="Salamov A."/>
            <person name="Ahrendt S.R."/>
            <person name="Lipzen A."/>
            <person name="Sullivan W."/>
            <person name="Andreopoulos W.B."/>
            <person name="Clum A."/>
            <person name="Lindquist E."/>
            <person name="Daum C."/>
            <person name="Ramamoorthy G.K."/>
            <person name="Gryganskyi A."/>
            <person name="Culley D."/>
            <person name="Magnuson J.K."/>
            <person name="James T.Y."/>
            <person name="O'Malley M.A."/>
            <person name="Stajich J.E."/>
            <person name="Spatafora J.W."/>
            <person name="Visel A."/>
            <person name="Grigoriev I.V."/>
        </authorList>
    </citation>
    <scope>NUCLEOTIDE SEQUENCE [LARGE SCALE GENOMIC DNA]</scope>
    <source>
        <strain evidence="2 3">S4</strain>
    </source>
</reference>
<reference evidence="2 3" key="1">
    <citation type="submission" date="2016-08" db="EMBL/GenBank/DDBJ databases">
        <title>A Parts List for Fungal Cellulosomes Revealed by Comparative Genomics.</title>
        <authorList>
            <consortium name="DOE Joint Genome Institute"/>
            <person name="Haitjema C.H."/>
            <person name="Gilmore S.P."/>
            <person name="Henske J.K."/>
            <person name="Solomon K.V."/>
            <person name="De Groot R."/>
            <person name="Kuo A."/>
            <person name="Mondo S.J."/>
            <person name="Salamov A.A."/>
            <person name="Labutti K."/>
            <person name="Zhao Z."/>
            <person name="Chiniquy J."/>
            <person name="Barry K."/>
            <person name="Brewer H.M."/>
            <person name="Purvine S.O."/>
            <person name="Wright A.T."/>
            <person name="Boxma B."/>
            <person name="Van Alen T."/>
            <person name="Hackstein J.H."/>
            <person name="Baker S.E."/>
            <person name="Grigoriev I.V."/>
            <person name="O'Malley M.A."/>
        </authorList>
    </citation>
    <scope>NUCLEOTIDE SEQUENCE [LARGE SCALE GENOMIC DNA]</scope>
    <source>
        <strain evidence="2 3">S4</strain>
    </source>
</reference>
<protein>
    <submittedName>
        <fullName evidence="2">Uncharacterized protein</fullName>
    </submittedName>
</protein>
<organism evidence="2 3">
    <name type="scientific">Anaeromyces robustus</name>
    <dbReference type="NCBI Taxonomy" id="1754192"/>
    <lineage>
        <taxon>Eukaryota</taxon>
        <taxon>Fungi</taxon>
        <taxon>Fungi incertae sedis</taxon>
        <taxon>Chytridiomycota</taxon>
        <taxon>Chytridiomycota incertae sedis</taxon>
        <taxon>Neocallimastigomycetes</taxon>
        <taxon>Neocallimastigales</taxon>
        <taxon>Neocallimastigaceae</taxon>
        <taxon>Anaeromyces</taxon>
    </lineage>
</organism>
<evidence type="ECO:0000313" key="2">
    <source>
        <dbReference type="EMBL" id="ORX75675.1"/>
    </source>
</evidence>
<dbReference type="OrthoDB" id="10630615at2759"/>
<feature type="region of interest" description="Disordered" evidence="1">
    <location>
        <begin position="1"/>
        <end position="21"/>
    </location>
</feature>
<evidence type="ECO:0000313" key="3">
    <source>
        <dbReference type="Proteomes" id="UP000193944"/>
    </source>
</evidence>
<dbReference type="AlphaFoldDB" id="A0A1Y1WQK4"/>
<feature type="non-terminal residue" evidence="2">
    <location>
        <position position="1"/>
    </location>
</feature>
<dbReference type="STRING" id="1754192.A0A1Y1WQK4"/>
<feature type="compositionally biased region" description="Basic residues" evidence="1">
    <location>
        <begin position="151"/>
        <end position="161"/>
    </location>
</feature>
<proteinExistence type="predicted"/>
<accession>A0A1Y1WQK4</accession>
<name>A0A1Y1WQK4_9FUNG</name>
<dbReference type="Proteomes" id="UP000193944">
    <property type="component" value="Unassembled WGS sequence"/>
</dbReference>
<keyword evidence="3" id="KW-1185">Reference proteome</keyword>
<feature type="region of interest" description="Disordered" evidence="1">
    <location>
        <begin position="151"/>
        <end position="175"/>
    </location>
</feature>
<evidence type="ECO:0000256" key="1">
    <source>
        <dbReference type="SAM" id="MobiDB-lite"/>
    </source>
</evidence>
<dbReference type="EMBL" id="MCFG01000343">
    <property type="protein sequence ID" value="ORX75675.1"/>
    <property type="molecule type" value="Genomic_DNA"/>
</dbReference>
<gene>
    <name evidence="2" type="ORF">BCR32DRAFT_329708</name>
</gene>
<feature type="compositionally biased region" description="Basic and acidic residues" evidence="1">
    <location>
        <begin position="162"/>
        <end position="174"/>
    </location>
</feature>